<name>A0A6C0DE86_9ZZZZ</name>
<feature type="coiled-coil region" evidence="1">
    <location>
        <begin position="196"/>
        <end position="223"/>
    </location>
</feature>
<reference evidence="3" key="1">
    <citation type="journal article" date="2020" name="Nature">
        <title>Giant virus diversity and host interactions through global metagenomics.</title>
        <authorList>
            <person name="Schulz F."/>
            <person name="Roux S."/>
            <person name="Paez-Espino D."/>
            <person name="Jungbluth S."/>
            <person name="Walsh D.A."/>
            <person name="Denef V.J."/>
            <person name="McMahon K.D."/>
            <person name="Konstantinidis K.T."/>
            <person name="Eloe-Fadrosh E.A."/>
            <person name="Kyrpides N.C."/>
            <person name="Woyke T."/>
        </authorList>
    </citation>
    <scope>NUCLEOTIDE SEQUENCE</scope>
    <source>
        <strain evidence="3">GVMAG-M-3300023174-144</strain>
    </source>
</reference>
<dbReference type="AlphaFoldDB" id="A0A6C0DE86"/>
<organism evidence="3">
    <name type="scientific">viral metagenome</name>
    <dbReference type="NCBI Taxonomy" id="1070528"/>
    <lineage>
        <taxon>unclassified sequences</taxon>
        <taxon>metagenomes</taxon>
        <taxon>organismal metagenomes</taxon>
    </lineage>
</organism>
<protein>
    <submittedName>
        <fullName evidence="3">Uncharacterized protein</fullName>
    </submittedName>
</protein>
<keyword evidence="1" id="KW-0175">Coiled coil</keyword>
<evidence type="ECO:0000256" key="1">
    <source>
        <dbReference type="SAM" id="Coils"/>
    </source>
</evidence>
<evidence type="ECO:0000313" key="3">
    <source>
        <dbReference type="EMBL" id="QHT15276.1"/>
    </source>
</evidence>
<feature type="region of interest" description="Disordered" evidence="2">
    <location>
        <begin position="273"/>
        <end position="310"/>
    </location>
</feature>
<feature type="compositionally biased region" description="Basic residues" evidence="2">
    <location>
        <begin position="279"/>
        <end position="310"/>
    </location>
</feature>
<proteinExistence type="predicted"/>
<sequence>MITDEKPVEKSGDKRKRVSIVGNLVRSDSGTEHIIHDPLPGNVDPSEFYYIYDKAKKEHHKKVRKSNEEELNPIYYNYGKHYNDLNKKRQSLTDTEYIPNSKDELKGYLKTDYPELIGKTVFGYSNKDIILQQPHLSNQSKREELTERRNIQHENDRKLFNDAVKRAGLDINKVSYEDYINNDMQRKLQDKIDVSKNAILLEKNKIREENKEKNENNMDIANDTQIKLFYLAVGKVKSKNTDLRKVDITMDNFKYQDDKTKYKILNAIDELTEREKKGGKISHKKRKPCKTMKTRKTNKKKRKTRRNPKF</sequence>
<accession>A0A6C0DE86</accession>
<dbReference type="EMBL" id="MN739604">
    <property type="protein sequence ID" value="QHT15276.1"/>
    <property type="molecule type" value="Genomic_DNA"/>
</dbReference>
<evidence type="ECO:0000256" key="2">
    <source>
        <dbReference type="SAM" id="MobiDB-lite"/>
    </source>
</evidence>